<comment type="caution">
    <text evidence="1">The sequence shown here is derived from an EMBL/GenBank/DDBJ whole genome shotgun (WGS) entry which is preliminary data.</text>
</comment>
<name>A0ACB9ATF4_9ASTR</name>
<evidence type="ECO:0000313" key="1">
    <source>
        <dbReference type="EMBL" id="KAI3712996.1"/>
    </source>
</evidence>
<organism evidence="1 2">
    <name type="scientific">Smallanthus sonchifolius</name>
    <dbReference type="NCBI Taxonomy" id="185202"/>
    <lineage>
        <taxon>Eukaryota</taxon>
        <taxon>Viridiplantae</taxon>
        <taxon>Streptophyta</taxon>
        <taxon>Embryophyta</taxon>
        <taxon>Tracheophyta</taxon>
        <taxon>Spermatophyta</taxon>
        <taxon>Magnoliopsida</taxon>
        <taxon>eudicotyledons</taxon>
        <taxon>Gunneridae</taxon>
        <taxon>Pentapetalae</taxon>
        <taxon>asterids</taxon>
        <taxon>campanulids</taxon>
        <taxon>Asterales</taxon>
        <taxon>Asteraceae</taxon>
        <taxon>Asteroideae</taxon>
        <taxon>Heliantheae alliance</taxon>
        <taxon>Millerieae</taxon>
        <taxon>Smallanthus</taxon>
    </lineage>
</organism>
<gene>
    <name evidence="1" type="ORF">L1987_71566</name>
</gene>
<dbReference type="Proteomes" id="UP001056120">
    <property type="component" value="Linkage Group LG24"/>
</dbReference>
<keyword evidence="2" id="KW-1185">Reference proteome</keyword>
<reference evidence="2" key="1">
    <citation type="journal article" date="2022" name="Mol. Ecol. Resour.">
        <title>The genomes of chicory, endive, great burdock and yacon provide insights into Asteraceae palaeo-polyploidization history and plant inulin production.</title>
        <authorList>
            <person name="Fan W."/>
            <person name="Wang S."/>
            <person name="Wang H."/>
            <person name="Wang A."/>
            <person name="Jiang F."/>
            <person name="Liu H."/>
            <person name="Zhao H."/>
            <person name="Xu D."/>
            <person name="Zhang Y."/>
        </authorList>
    </citation>
    <scope>NUCLEOTIDE SEQUENCE [LARGE SCALE GENOMIC DNA]</scope>
    <source>
        <strain evidence="2">cv. Yunnan</strain>
    </source>
</reference>
<accession>A0ACB9ATF4</accession>
<protein>
    <submittedName>
        <fullName evidence="1">Uncharacterized protein</fullName>
    </submittedName>
</protein>
<reference evidence="1 2" key="2">
    <citation type="journal article" date="2022" name="Mol. Ecol. Resour.">
        <title>The genomes of chicory, endive, great burdock and yacon provide insights into Asteraceae paleo-polyploidization history and plant inulin production.</title>
        <authorList>
            <person name="Fan W."/>
            <person name="Wang S."/>
            <person name="Wang H."/>
            <person name="Wang A."/>
            <person name="Jiang F."/>
            <person name="Liu H."/>
            <person name="Zhao H."/>
            <person name="Xu D."/>
            <person name="Zhang Y."/>
        </authorList>
    </citation>
    <scope>NUCLEOTIDE SEQUENCE [LARGE SCALE GENOMIC DNA]</scope>
    <source>
        <strain evidence="2">cv. Yunnan</strain>
        <tissue evidence="1">Leaves</tissue>
    </source>
</reference>
<evidence type="ECO:0000313" key="2">
    <source>
        <dbReference type="Proteomes" id="UP001056120"/>
    </source>
</evidence>
<proteinExistence type="predicted"/>
<sequence>MNACKEAMQIMVINIQYDFSEMAGNTVLGSSVNGPTYMLANLVDPLLELRMEAKDMLVDDWVQRQIAPFL</sequence>
<dbReference type="EMBL" id="CM042041">
    <property type="protein sequence ID" value="KAI3712996.1"/>
    <property type="molecule type" value="Genomic_DNA"/>
</dbReference>